<dbReference type="OrthoDB" id="9797992at2"/>
<reference evidence="2" key="1">
    <citation type="submission" date="2019-11" db="EMBL/GenBank/DDBJ databases">
        <authorList>
            <person name="Li J."/>
        </authorList>
    </citation>
    <scope>NUCLEOTIDE SEQUENCE</scope>
    <source>
        <strain evidence="2">B6B</strain>
    </source>
</reference>
<dbReference type="GO" id="GO:0046872">
    <property type="term" value="F:metal ion binding"/>
    <property type="evidence" value="ECO:0007669"/>
    <property type="project" value="UniProtKB-UniRule"/>
</dbReference>
<keyword evidence="1" id="KW-0413">Isomerase</keyword>
<feature type="binding site" evidence="1">
    <location>
        <position position="168"/>
    </location>
    <ligand>
        <name>a divalent metal cation</name>
        <dbReference type="ChEBI" id="CHEBI:60240"/>
    </ligand>
</feature>
<accession>A0A6A8DC49</accession>
<protein>
    <recommendedName>
        <fullName evidence="1">Tagaturonate/fructuronate epimerase</fullName>
        <shortName evidence="1">D-TagA/D-FruA epimerase</shortName>
        <ecNumber evidence="1">5.1.2.7</ecNumber>
    </recommendedName>
</protein>
<keyword evidence="1" id="KW-0479">Metal-binding</keyword>
<sequence length="496" mass="56392">MEHLIEVMELIKEENKVESGPNVKVYEKSYTEQDKVKLVMVKDAQGKWLLAVGEGKILNELNGTLVSHGKVCTLSHENRLVINRYFDYTVPQAFGTEIATMGLGDRLGLASPGHIETVRNRNIKPILAQQSIRELTLTNRTMTDILDAASYAVFQEGYKDGYGADGDHIKEEKDIEHALSLGISFLTLDCSDQIQNGVESASDDQVRASFAEISEEVKGYFTNYYLDNAFDVNGLTINYDEITLMKNVLIYSEALDYMEHVYKNYISNADKAIDFEISIDETETITSPNAHFFVANELKRREVTVTSLAPRFCGEFQKGIDYIGDIEQFEKELSEHASIAKYLNYKLSIHSGSDKFSVFPIIGKHTNGVLHIKTAGTNWLEAVRVIADTNPDLYRRMHIHAEEHFEETLKYYHVTPDLDSITPLNNQPDEQLPKYMDNDAARQLFHVTYGILLTAKDENGNYLFKDEFFETLNENEDVYRQALVKHIGRHVDLLGL</sequence>
<evidence type="ECO:0000313" key="3">
    <source>
        <dbReference type="Proteomes" id="UP000799092"/>
    </source>
</evidence>
<dbReference type="RefSeq" id="WP_153735022.1">
    <property type="nucleotide sequence ID" value="NZ_WJNG01000002.1"/>
</dbReference>
<comment type="caution">
    <text evidence="2">The sequence shown here is derived from an EMBL/GenBank/DDBJ whole genome shotgun (WGS) entry which is preliminary data.</text>
</comment>
<organism evidence="2 3">
    <name type="scientific">Aquibacillus halophilus</name>
    <dbReference type="NCBI Taxonomy" id="930132"/>
    <lineage>
        <taxon>Bacteria</taxon>
        <taxon>Bacillati</taxon>
        <taxon>Bacillota</taxon>
        <taxon>Bacilli</taxon>
        <taxon>Bacillales</taxon>
        <taxon>Bacillaceae</taxon>
        <taxon>Aquibacillus</taxon>
    </lineage>
</organism>
<dbReference type="EMBL" id="WJNG01000002">
    <property type="protein sequence ID" value="MRH41351.1"/>
    <property type="molecule type" value="Genomic_DNA"/>
</dbReference>
<dbReference type="Pfam" id="PF16257">
    <property type="entry name" value="UxaE"/>
    <property type="match status" value="1"/>
</dbReference>
<dbReference type="GO" id="GO:0016856">
    <property type="term" value="F:racemase and epimerase activity, acting on hydroxy acids and derivatives"/>
    <property type="evidence" value="ECO:0007669"/>
    <property type="project" value="UniProtKB-UniRule"/>
</dbReference>
<dbReference type="InterPro" id="IPR032586">
    <property type="entry name" value="UxaE"/>
</dbReference>
<keyword evidence="3" id="KW-1185">Reference proteome</keyword>
<gene>
    <name evidence="1" type="primary">uxaE</name>
    <name evidence="2" type="ORF">GH741_01525</name>
</gene>
<comment type="catalytic activity">
    <reaction evidence="1">
        <text>keto-D-tagaturonate = keto-D-fructuronate</text>
        <dbReference type="Rhea" id="RHEA:51656"/>
        <dbReference type="ChEBI" id="CHEBI:17886"/>
        <dbReference type="ChEBI" id="CHEBI:59881"/>
        <dbReference type="EC" id="5.1.2.7"/>
    </reaction>
</comment>
<proteinExistence type="inferred from homology"/>
<feature type="active site" description="Proton donor" evidence="1">
    <location>
        <position position="276"/>
    </location>
</feature>
<feature type="binding site" evidence="1">
    <location>
        <position position="350"/>
    </location>
    <ligand>
        <name>a divalent metal cation</name>
        <dbReference type="ChEBI" id="CHEBI:60240"/>
    </ligand>
</feature>
<comment type="function">
    <text evidence="1">Catalyzes the epimerization of D-tagaturonate (D-TagA) to D-fructuronate (D-FruA).</text>
</comment>
<comment type="cofactor">
    <cofactor evidence="1">
        <name>a divalent metal cation</name>
        <dbReference type="ChEBI" id="CHEBI:60240"/>
    </cofactor>
</comment>
<feature type="binding site" evidence="1">
    <location>
        <position position="318"/>
    </location>
    <ligand>
        <name>a divalent metal cation</name>
        <dbReference type="ChEBI" id="CHEBI:60240"/>
    </ligand>
</feature>
<evidence type="ECO:0000313" key="2">
    <source>
        <dbReference type="EMBL" id="MRH41351.1"/>
    </source>
</evidence>
<comment type="similarity">
    <text evidence="1">Belongs to the UxaE family.</text>
</comment>
<dbReference type="EC" id="5.1.2.7" evidence="1"/>
<evidence type="ECO:0000256" key="1">
    <source>
        <dbReference type="HAMAP-Rule" id="MF_02243"/>
    </source>
</evidence>
<dbReference type="Proteomes" id="UP000799092">
    <property type="component" value="Unassembled WGS sequence"/>
</dbReference>
<dbReference type="AlphaFoldDB" id="A0A6A8DC49"/>
<dbReference type="HAMAP" id="MF_02243">
    <property type="entry name" value="UxaE"/>
    <property type="match status" value="1"/>
</dbReference>
<feature type="active site" description="Proton acceptor" evidence="1">
    <location>
        <position position="167"/>
    </location>
</feature>
<name>A0A6A8DC49_9BACI</name>